<name>A0A1B2EVF4_9HYPH</name>
<evidence type="ECO:0000313" key="1">
    <source>
        <dbReference type="EMBL" id="ANY83941.1"/>
    </source>
</evidence>
<organism evidence="1">
    <name type="scientific">Microvirga ossetica</name>
    <dbReference type="NCBI Taxonomy" id="1882682"/>
    <lineage>
        <taxon>Bacteria</taxon>
        <taxon>Pseudomonadati</taxon>
        <taxon>Pseudomonadota</taxon>
        <taxon>Alphaproteobacteria</taxon>
        <taxon>Hyphomicrobiales</taxon>
        <taxon>Methylobacteriaceae</taxon>
        <taxon>Microvirga</taxon>
    </lineage>
</organism>
<reference evidence="1" key="1">
    <citation type="submission" date="2016-07" db="EMBL/GenBank/DDBJ databases">
        <title>Microvirga ossetica sp. nov. a new species of rhizobia isolated from root nodules of the legume species Vicia alpestris Steven originated from North Ossetia region in the Caucasus.</title>
        <authorList>
            <person name="Safronova V.I."/>
            <person name="Kuznetsova I.G."/>
            <person name="Sazanova A.L."/>
            <person name="Belimov A."/>
            <person name="Andronov E."/>
            <person name="Osledkin Y.S."/>
            <person name="Onishchuk O.P."/>
            <person name="Kurchak O.N."/>
            <person name="Shaposhnikov A.I."/>
            <person name="Willems A."/>
            <person name="Tikhonovich I.A."/>
        </authorList>
    </citation>
    <scope>NUCLEOTIDE SEQUENCE [LARGE SCALE GENOMIC DNA]</scope>
    <source>
        <strain evidence="1">V5/3M</strain>
        <plasmid evidence="1">unnamed3</plasmid>
    </source>
</reference>
<dbReference type="EMBL" id="CP016618">
    <property type="protein sequence ID" value="ANY83941.1"/>
    <property type="molecule type" value="Genomic_DNA"/>
</dbReference>
<dbReference type="KEGG" id="moc:BB934_37000"/>
<gene>
    <name evidence="1" type="ORF">BB934_37000</name>
</gene>
<proteinExistence type="predicted"/>
<dbReference type="AlphaFoldDB" id="A0A1B2EVF4"/>
<protein>
    <submittedName>
        <fullName evidence="1">Uncharacterized protein</fullName>
    </submittedName>
</protein>
<sequence>MYHLFRNKQRPQLICAVAADRPLPGFLLPEHWLREGSLGPSDSAPPGFRERAAVTGIRLNGFYLFHRLHTGRELGQALNTTRNRAA</sequence>
<geneLocation type="plasmid" evidence="1">
    <name>unnamed3</name>
</geneLocation>
<accession>A0A1B2EVF4</accession>
<keyword evidence="1" id="KW-0614">Plasmid</keyword>